<dbReference type="InterPro" id="IPR011009">
    <property type="entry name" value="Kinase-like_dom_sf"/>
</dbReference>
<evidence type="ECO:0000256" key="5">
    <source>
        <dbReference type="ARBA" id="ARBA00022840"/>
    </source>
</evidence>
<proteinExistence type="inferred from homology"/>
<dbReference type="CDD" id="cd05150">
    <property type="entry name" value="APH"/>
    <property type="match status" value="1"/>
</dbReference>
<evidence type="ECO:0000259" key="8">
    <source>
        <dbReference type="Pfam" id="PF01636"/>
    </source>
</evidence>
<keyword evidence="6 7" id="KW-0046">Antibiotic resistance</keyword>
<evidence type="ECO:0000313" key="10">
    <source>
        <dbReference type="Proteomes" id="UP001344906"/>
    </source>
</evidence>
<dbReference type="RefSeq" id="WP_338256988.1">
    <property type="nucleotide sequence ID" value="NZ_BSRI01000002.1"/>
</dbReference>
<dbReference type="InterPro" id="IPR051678">
    <property type="entry name" value="AGP_Transferase"/>
</dbReference>
<keyword evidence="2 7" id="KW-0808">Transferase</keyword>
<sequence>MMTGANDWQAHLPSSLRDLLEEANWEADELGCSGNAIYRVGPRYLKIAPYQRVPFLGQSALEAEAVRLRWLHGLLPVPHVHYYAHDDQYEFLLISEIAGLVSCDQTFSDRVPEVLRLLAQGLRMLHDVDASGCPFDCTIATRMEQARQYVEQNLIDPSEFNREFQGMSVRDVYELALRLRPQHEKIVLTHGDYCLPNILLDRQLERVTGFIDWGRAGLADPYQDLALAARSLTLNFGEQWVPLLFEAYGLPDPDQDTLRYYRAMDELTFTRA</sequence>
<feature type="domain" description="Aminoglycoside phosphotransferase" evidence="8">
    <location>
        <begin position="58"/>
        <end position="255"/>
    </location>
</feature>
<organism evidence="9 10">
    <name type="scientific">Dictyobacter halimunensis</name>
    <dbReference type="NCBI Taxonomy" id="3026934"/>
    <lineage>
        <taxon>Bacteria</taxon>
        <taxon>Bacillati</taxon>
        <taxon>Chloroflexota</taxon>
        <taxon>Ktedonobacteria</taxon>
        <taxon>Ktedonobacterales</taxon>
        <taxon>Dictyobacteraceae</taxon>
        <taxon>Dictyobacter</taxon>
    </lineage>
</organism>
<dbReference type="Gene3D" id="3.90.1200.10">
    <property type="match status" value="1"/>
</dbReference>
<evidence type="ECO:0000256" key="7">
    <source>
        <dbReference type="PIRNR" id="PIRNR000706"/>
    </source>
</evidence>
<dbReference type="InterPro" id="IPR024165">
    <property type="entry name" value="Kan/Strep_kinase"/>
</dbReference>
<reference evidence="9 10" key="1">
    <citation type="submission" date="2023-02" db="EMBL/GenBank/DDBJ databases">
        <title>Dictyobacter halimunensis sp. nov., a new member of the class Ktedonobacteria from forest soil in a geothermal area.</title>
        <authorList>
            <person name="Rachmania M.K."/>
            <person name="Ningsih F."/>
            <person name="Sakai Y."/>
            <person name="Yabe S."/>
            <person name="Yokota A."/>
            <person name="Sjamsuridzal W."/>
        </authorList>
    </citation>
    <scope>NUCLEOTIDE SEQUENCE [LARGE SCALE GENOMIC DNA]</scope>
    <source>
        <strain evidence="9 10">S3.2.2.5</strain>
    </source>
</reference>
<keyword evidence="5 7" id="KW-0067">ATP-binding</keyword>
<keyword evidence="4 7" id="KW-0418">Kinase</keyword>
<protein>
    <submittedName>
        <fullName evidence="9">Aminoglycoside phosphotransferase APH(3')</fullName>
    </submittedName>
</protein>
<keyword evidence="3 7" id="KW-0547">Nucleotide-binding</keyword>
<evidence type="ECO:0000256" key="1">
    <source>
        <dbReference type="ARBA" id="ARBA00006219"/>
    </source>
</evidence>
<evidence type="ECO:0000256" key="4">
    <source>
        <dbReference type="ARBA" id="ARBA00022777"/>
    </source>
</evidence>
<gene>
    <name evidence="9" type="ORF">KDH_68560</name>
</gene>
<dbReference type="Proteomes" id="UP001344906">
    <property type="component" value="Unassembled WGS sequence"/>
</dbReference>
<evidence type="ECO:0000256" key="2">
    <source>
        <dbReference type="ARBA" id="ARBA00022679"/>
    </source>
</evidence>
<comment type="similarity">
    <text evidence="1 7">Belongs to the aminoglycoside phosphotransferase family.</text>
</comment>
<evidence type="ECO:0000256" key="3">
    <source>
        <dbReference type="ARBA" id="ARBA00022741"/>
    </source>
</evidence>
<dbReference type="NCBIfam" id="NF033068">
    <property type="entry name" value="APH_3p"/>
    <property type="match status" value="1"/>
</dbReference>
<keyword evidence="10" id="KW-1185">Reference proteome</keyword>
<dbReference type="InterPro" id="IPR002575">
    <property type="entry name" value="Aminoglycoside_PTrfase"/>
</dbReference>
<dbReference type="SUPFAM" id="SSF56112">
    <property type="entry name" value="Protein kinase-like (PK-like)"/>
    <property type="match status" value="1"/>
</dbReference>
<dbReference type="EMBL" id="BSRI01000002">
    <property type="protein sequence ID" value="GLV60033.1"/>
    <property type="molecule type" value="Genomic_DNA"/>
</dbReference>
<dbReference type="PIRSF" id="PIRSF000706">
    <property type="entry name" value="Kanamycin_kin"/>
    <property type="match status" value="1"/>
</dbReference>
<dbReference type="PANTHER" id="PTHR21310">
    <property type="entry name" value="AMINOGLYCOSIDE PHOSPHOTRANSFERASE-RELATED-RELATED"/>
    <property type="match status" value="1"/>
</dbReference>
<name>A0ABQ6G1S3_9CHLR</name>
<evidence type="ECO:0000256" key="6">
    <source>
        <dbReference type="ARBA" id="ARBA00023251"/>
    </source>
</evidence>
<comment type="caution">
    <text evidence="9">The sequence shown here is derived from an EMBL/GenBank/DDBJ whole genome shotgun (WGS) entry which is preliminary data.</text>
</comment>
<dbReference type="Pfam" id="PF01636">
    <property type="entry name" value="APH"/>
    <property type="match status" value="1"/>
</dbReference>
<evidence type="ECO:0000313" key="9">
    <source>
        <dbReference type="EMBL" id="GLV60033.1"/>
    </source>
</evidence>
<dbReference type="Gene3D" id="3.30.200.20">
    <property type="entry name" value="Phosphorylase Kinase, domain 1"/>
    <property type="match status" value="1"/>
</dbReference>
<accession>A0ABQ6G1S3</accession>
<dbReference type="PANTHER" id="PTHR21310:SF41">
    <property type="entry name" value="3'-PHOSPHOTRANSFERASE, PUTATIVE-RELATED"/>
    <property type="match status" value="1"/>
</dbReference>